<gene>
    <name evidence="3" type="ORF">RHGRI_020320</name>
</gene>
<feature type="region of interest" description="Disordered" evidence="1">
    <location>
        <begin position="1"/>
        <end position="22"/>
    </location>
</feature>
<comment type="caution">
    <text evidence="3">The sequence shown here is derived from an EMBL/GenBank/DDBJ whole genome shotgun (WGS) entry which is preliminary data.</text>
</comment>
<dbReference type="PANTHER" id="PTHR31970:SF0">
    <property type="entry name" value="MOLYBDATE TRANSPORTER 1"/>
    <property type="match status" value="1"/>
</dbReference>
<proteinExistence type="predicted"/>
<protein>
    <recommendedName>
        <fullName evidence="5">Molybdate transporter 1</fullName>
    </recommendedName>
</protein>
<name>A0AAV6JG14_9ERIC</name>
<dbReference type="AlphaFoldDB" id="A0AAV6JG14"/>
<evidence type="ECO:0000256" key="1">
    <source>
        <dbReference type="SAM" id="MobiDB-lite"/>
    </source>
</evidence>
<evidence type="ECO:0000256" key="2">
    <source>
        <dbReference type="SAM" id="Phobius"/>
    </source>
</evidence>
<accession>A0AAV6JG14</accession>
<dbReference type="PANTHER" id="PTHR31970">
    <property type="match status" value="1"/>
</dbReference>
<reference evidence="3" key="1">
    <citation type="submission" date="2020-08" db="EMBL/GenBank/DDBJ databases">
        <title>Plant Genome Project.</title>
        <authorList>
            <person name="Zhang R.-G."/>
        </authorList>
    </citation>
    <scope>NUCLEOTIDE SEQUENCE</scope>
    <source>
        <strain evidence="3">WSP0</strain>
        <tissue evidence="3">Leaf</tissue>
    </source>
</reference>
<keyword evidence="2" id="KW-1133">Transmembrane helix</keyword>
<keyword evidence="2" id="KW-0472">Membrane</keyword>
<dbReference type="Pfam" id="PF16983">
    <property type="entry name" value="MFS_MOT1"/>
    <property type="match status" value="2"/>
</dbReference>
<feature type="transmembrane region" description="Helical" evidence="2">
    <location>
        <begin position="250"/>
        <end position="271"/>
    </location>
</feature>
<feature type="compositionally biased region" description="Polar residues" evidence="1">
    <location>
        <begin position="1"/>
        <end position="16"/>
    </location>
</feature>
<dbReference type="EMBL" id="JACTNZ010000007">
    <property type="protein sequence ID" value="KAG5540042.1"/>
    <property type="molecule type" value="Genomic_DNA"/>
</dbReference>
<dbReference type="InterPro" id="IPR031563">
    <property type="entry name" value="MOT1/MOT2"/>
</dbReference>
<sequence>MDSQTHQNQPLQTLPETTARPPISGFPASVVNRVKNNLLFRSKWAELNGAMGDLGTYIPIVLALTLAKDLNLGTTLIFTGVYNIVTGAIYGVPMPVQPMKSIAAVAITDPDFGIPEAMAAGILTGAIFIFIGCHGADATCDDEIEERESDGNLGDRERVGKRRKLTKIVASLPSAFNIFLLGVVLAIIRGPKVVKGFKFGPSPIEIVKISKNAWKDGFIKGTIPQLPLSILNSVIAVCKLSSDLFPGRDVSAASVSVTVGVMNLVGCWLGAMPCCHGAGGLAGQYKFGGRSGCCVALLGAAKLGLGLVLGSSLVKV</sequence>
<dbReference type="Proteomes" id="UP000823749">
    <property type="component" value="Chromosome 7"/>
</dbReference>
<feature type="transmembrane region" description="Helical" evidence="2">
    <location>
        <begin position="72"/>
        <end position="92"/>
    </location>
</feature>
<feature type="transmembrane region" description="Helical" evidence="2">
    <location>
        <begin position="168"/>
        <end position="188"/>
    </location>
</feature>
<feature type="transmembrane region" description="Helical" evidence="2">
    <location>
        <begin position="292"/>
        <end position="314"/>
    </location>
</feature>
<dbReference type="GO" id="GO:0015098">
    <property type="term" value="F:molybdate ion transmembrane transporter activity"/>
    <property type="evidence" value="ECO:0007669"/>
    <property type="project" value="InterPro"/>
</dbReference>
<keyword evidence="2" id="KW-0812">Transmembrane</keyword>
<evidence type="ECO:0000313" key="3">
    <source>
        <dbReference type="EMBL" id="KAG5540042.1"/>
    </source>
</evidence>
<keyword evidence="4" id="KW-1185">Reference proteome</keyword>
<evidence type="ECO:0000313" key="4">
    <source>
        <dbReference type="Proteomes" id="UP000823749"/>
    </source>
</evidence>
<organism evidence="3 4">
    <name type="scientific">Rhododendron griersonianum</name>
    <dbReference type="NCBI Taxonomy" id="479676"/>
    <lineage>
        <taxon>Eukaryota</taxon>
        <taxon>Viridiplantae</taxon>
        <taxon>Streptophyta</taxon>
        <taxon>Embryophyta</taxon>
        <taxon>Tracheophyta</taxon>
        <taxon>Spermatophyta</taxon>
        <taxon>Magnoliopsida</taxon>
        <taxon>eudicotyledons</taxon>
        <taxon>Gunneridae</taxon>
        <taxon>Pentapetalae</taxon>
        <taxon>asterids</taxon>
        <taxon>Ericales</taxon>
        <taxon>Ericaceae</taxon>
        <taxon>Ericoideae</taxon>
        <taxon>Rhodoreae</taxon>
        <taxon>Rhododendron</taxon>
    </lineage>
</organism>
<evidence type="ECO:0008006" key="5">
    <source>
        <dbReference type="Google" id="ProtNLM"/>
    </source>
</evidence>